<dbReference type="EMBL" id="NDIQ01000021">
    <property type="protein sequence ID" value="PRT54814.1"/>
    <property type="molecule type" value="Genomic_DNA"/>
</dbReference>
<evidence type="ECO:0000259" key="7">
    <source>
        <dbReference type="Pfam" id="PF01602"/>
    </source>
</evidence>
<feature type="compositionally biased region" description="Acidic residues" evidence="6">
    <location>
        <begin position="656"/>
        <end position="685"/>
    </location>
</feature>
<dbReference type="InterPro" id="IPR002553">
    <property type="entry name" value="Clathrin/coatomer_adapt-like_N"/>
</dbReference>
<dbReference type="GO" id="GO:0006886">
    <property type="term" value="P:intracellular protein transport"/>
    <property type="evidence" value="ECO:0007669"/>
    <property type="project" value="InterPro"/>
</dbReference>
<reference evidence="8 9" key="1">
    <citation type="submission" date="2017-04" db="EMBL/GenBank/DDBJ databases">
        <title>Genome sequencing of [Candida] sorbophila.</title>
        <authorList>
            <person name="Ahn J.O."/>
        </authorList>
    </citation>
    <scope>NUCLEOTIDE SEQUENCE [LARGE SCALE GENOMIC DNA]</scope>
    <source>
        <strain evidence="8 9">DS02</strain>
    </source>
</reference>
<comment type="similarity">
    <text evidence="2">Belongs to the adaptor complexes large subunit family.</text>
</comment>
<dbReference type="Gene3D" id="1.25.10.10">
    <property type="entry name" value="Leucine-rich Repeat Variant"/>
    <property type="match status" value="1"/>
</dbReference>
<gene>
    <name evidence="8" type="ORF">B9G98_02434</name>
</gene>
<evidence type="ECO:0000256" key="2">
    <source>
        <dbReference type="ARBA" id="ARBA00006613"/>
    </source>
</evidence>
<evidence type="ECO:0000313" key="8">
    <source>
        <dbReference type="EMBL" id="PRT54814.1"/>
    </source>
</evidence>
<feature type="domain" description="Clathrin/coatomer adaptor adaptin-like N-terminal" evidence="7">
    <location>
        <begin position="32"/>
        <end position="551"/>
    </location>
</feature>
<organism evidence="8 9">
    <name type="scientific">Wickerhamiella sorbophila</name>
    <dbReference type="NCBI Taxonomy" id="45607"/>
    <lineage>
        <taxon>Eukaryota</taxon>
        <taxon>Fungi</taxon>
        <taxon>Dikarya</taxon>
        <taxon>Ascomycota</taxon>
        <taxon>Saccharomycotina</taxon>
        <taxon>Dipodascomycetes</taxon>
        <taxon>Dipodascales</taxon>
        <taxon>Trichomonascaceae</taxon>
        <taxon>Wickerhamiella</taxon>
    </lineage>
</organism>
<dbReference type="STRING" id="45607.A0A2T0FII4"/>
<feature type="region of interest" description="Disordered" evidence="6">
    <location>
        <begin position="651"/>
        <end position="685"/>
    </location>
</feature>
<accession>A0A2T0FII4</accession>
<dbReference type="SUPFAM" id="SSF48371">
    <property type="entry name" value="ARM repeat"/>
    <property type="match status" value="1"/>
</dbReference>
<dbReference type="Pfam" id="PF01602">
    <property type="entry name" value="Adaptin_N"/>
    <property type="match status" value="1"/>
</dbReference>
<keyword evidence="9" id="KW-1185">Reference proteome</keyword>
<dbReference type="InterPro" id="IPR026739">
    <property type="entry name" value="AP_beta"/>
</dbReference>
<evidence type="ECO:0000256" key="1">
    <source>
        <dbReference type="ARBA" id="ARBA00004308"/>
    </source>
</evidence>
<dbReference type="AlphaFoldDB" id="A0A2T0FII4"/>
<protein>
    <submittedName>
        <fullName evidence="8">AP-3 complex subunit beta</fullName>
    </submittedName>
</protein>
<dbReference type="InterPro" id="IPR011989">
    <property type="entry name" value="ARM-like"/>
</dbReference>
<evidence type="ECO:0000256" key="5">
    <source>
        <dbReference type="ARBA" id="ARBA00023136"/>
    </source>
</evidence>
<sequence>MSMAAMFDTAREFTLSAADSASRLVDMRPLQISEIRAMLNSGTEREVRVGLQSLFSLIANGTDTRELFAEVVKNVTSSDFTVRRMVYAYLEKYSDYEPELALMTINGIQKTLASNQSPVARAMALRAIASIKVISISSIVGMAISEAANDLSPIVRIACCQAIARCYSLDSSMGPELLGVLEGLLNDSNDPAVSGWALAVLATSFPNRLDYLHKPWRRLCSSLVSFDEWCQTVSLPFMVKYARHFMSEQDPDVKRLLEGAKPLLHSMNSAVVVETAAVYFYLASTEDFDQYNVAPALVCLKQTELTLQNLEVLVTARPHSFERYLSYFYLSPLDNSDTRVLKLRMISNITNSSNFSAIFQELQYYSHLLEDGRSLTAVMQCLASCATKTPAKVSSVIKWLLTAIASDKRPVLVSQALMALRFVLQQESQDQETRHRASALHQLGKALDNSDLPPDALATTLWLVGEYCREQPALATEVLRKQLKQLAQQPAEVRLQIIQLGAKLYSQYLSEPSRFDARVPKFFEHAIYLGRYDSNYDIKDKVRMFQVLLNDNEHELATLMIQARKPPPMFVRPEEEFKFTLDSGSLSVGHNLTGYMSLEPWGNNGDPADREDDVVVEPTAQTTSISKNTVHREVPMSKLKEKVKAVSLAEFLESSSAEESDDEESSEADDSSDAADDDFDEDSDV</sequence>
<evidence type="ECO:0000256" key="6">
    <source>
        <dbReference type="SAM" id="MobiDB-lite"/>
    </source>
</evidence>
<dbReference type="GO" id="GO:0030117">
    <property type="term" value="C:membrane coat"/>
    <property type="evidence" value="ECO:0007669"/>
    <property type="project" value="InterPro"/>
</dbReference>
<dbReference type="InterPro" id="IPR016024">
    <property type="entry name" value="ARM-type_fold"/>
</dbReference>
<dbReference type="OrthoDB" id="10254310at2759"/>
<evidence type="ECO:0000256" key="4">
    <source>
        <dbReference type="ARBA" id="ARBA00022927"/>
    </source>
</evidence>
<keyword evidence="3" id="KW-0813">Transport</keyword>
<dbReference type="GeneID" id="36516182"/>
<dbReference type="RefSeq" id="XP_024664759.1">
    <property type="nucleotide sequence ID" value="XM_024808991.1"/>
</dbReference>
<evidence type="ECO:0000256" key="3">
    <source>
        <dbReference type="ARBA" id="ARBA00022448"/>
    </source>
</evidence>
<name>A0A2T0FII4_9ASCO</name>
<keyword evidence="4" id="KW-0653">Protein transport</keyword>
<dbReference type="Proteomes" id="UP000238350">
    <property type="component" value="Unassembled WGS sequence"/>
</dbReference>
<dbReference type="PANTHER" id="PTHR11134">
    <property type="entry name" value="ADAPTOR COMPLEX SUBUNIT BETA FAMILY MEMBER"/>
    <property type="match status" value="1"/>
</dbReference>
<comment type="caution">
    <text evidence="8">The sequence shown here is derived from an EMBL/GenBank/DDBJ whole genome shotgun (WGS) entry which is preliminary data.</text>
</comment>
<comment type="subcellular location">
    <subcellularLocation>
        <location evidence="1">Endomembrane system</location>
    </subcellularLocation>
</comment>
<evidence type="ECO:0000313" key="9">
    <source>
        <dbReference type="Proteomes" id="UP000238350"/>
    </source>
</evidence>
<proteinExistence type="inferred from homology"/>
<keyword evidence="5" id="KW-0472">Membrane</keyword>
<dbReference type="GO" id="GO:0012505">
    <property type="term" value="C:endomembrane system"/>
    <property type="evidence" value="ECO:0007669"/>
    <property type="project" value="UniProtKB-SubCell"/>
</dbReference>
<dbReference type="GO" id="GO:0016192">
    <property type="term" value="P:vesicle-mediated transport"/>
    <property type="evidence" value="ECO:0007669"/>
    <property type="project" value="InterPro"/>
</dbReference>